<gene>
    <name evidence="1" type="ORF">PR048_022591</name>
</gene>
<accession>A0ABQ9H1I6</accession>
<evidence type="ECO:0000313" key="2">
    <source>
        <dbReference type="Proteomes" id="UP001159363"/>
    </source>
</evidence>
<name>A0ABQ9H1I6_9NEOP</name>
<proteinExistence type="predicted"/>
<organism evidence="1 2">
    <name type="scientific">Dryococelus australis</name>
    <dbReference type="NCBI Taxonomy" id="614101"/>
    <lineage>
        <taxon>Eukaryota</taxon>
        <taxon>Metazoa</taxon>
        <taxon>Ecdysozoa</taxon>
        <taxon>Arthropoda</taxon>
        <taxon>Hexapoda</taxon>
        <taxon>Insecta</taxon>
        <taxon>Pterygota</taxon>
        <taxon>Neoptera</taxon>
        <taxon>Polyneoptera</taxon>
        <taxon>Phasmatodea</taxon>
        <taxon>Verophasmatodea</taxon>
        <taxon>Anareolatae</taxon>
        <taxon>Phasmatidae</taxon>
        <taxon>Eurycanthinae</taxon>
        <taxon>Dryococelus</taxon>
    </lineage>
</organism>
<comment type="caution">
    <text evidence="1">The sequence shown here is derived from an EMBL/GenBank/DDBJ whole genome shotgun (WGS) entry which is preliminary data.</text>
</comment>
<dbReference type="EMBL" id="JARBHB010000008">
    <property type="protein sequence ID" value="KAJ8878124.1"/>
    <property type="molecule type" value="Genomic_DNA"/>
</dbReference>
<dbReference type="Proteomes" id="UP001159363">
    <property type="component" value="Chromosome 7"/>
</dbReference>
<reference evidence="1 2" key="1">
    <citation type="submission" date="2023-02" db="EMBL/GenBank/DDBJ databases">
        <title>LHISI_Scaffold_Assembly.</title>
        <authorList>
            <person name="Stuart O.P."/>
            <person name="Cleave R."/>
            <person name="Magrath M.J.L."/>
            <person name="Mikheyev A.S."/>
        </authorList>
    </citation>
    <scope>NUCLEOTIDE SEQUENCE [LARGE SCALE GENOMIC DNA]</scope>
    <source>
        <strain evidence="1">Daus_M_001</strain>
        <tissue evidence="1">Leg muscle</tissue>
    </source>
</reference>
<sequence length="173" mass="18621">MWQPCRTTVLFGVRELEASSFVQGRVYSAAGVARGISIVRKAAWPLREARVGKPGVQRLPVELPGWLPASQAPRNPSQSAITRALAQPTLSRPAVIEYSLVQRGGIGGEDGRRLRALDGGTRVCGRGLDSWAGVTCRPANICGARVCGAYTAREFIRQTRELSSPVMSHLLAV</sequence>
<evidence type="ECO:0000313" key="1">
    <source>
        <dbReference type="EMBL" id="KAJ8878124.1"/>
    </source>
</evidence>
<keyword evidence="2" id="KW-1185">Reference proteome</keyword>
<protein>
    <submittedName>
        <fullName evidence="1">Uncharacterized protein</fullName>
    </submittedName>
</protein>